<organism evidence="1 2">
    <name type="scientific">Nosema bombycis (strain CQ1 / CVCC 102059)</name>
    <name type="common">Microsporidian parasite</name>
    <name type="synonym">Pebrine of silkworm</name>
    <dbReference type="NCBI Taxonomy" id="578461"/>
    <lineage>
        <taxon>Eukaryota</taxon>
        <taxon>Fungi</taxon>
        <taxon>Fungi incertae sedis</taxon>
        <taxon>Microsporidia</taxon>
        <taxon>Nosematidae</taxon>
        <taxon>Nosema</taxon>
    </lineage>
</organism>
<proteinExistence type="predicted"/>
<evidence type="ECO:0000313" key="1">
    <source>
        <dbReference type="EMBL" id="EOB11180.1"/>
    </source>
</evidence>
<accession>R0MAW1</accession>
<name>R0MAW1_NOSB1</name>
<sequence length="235" mass="28121">MYESVVELHHIYRKMGAVDFFSTLNRYLKSSETFNAVYDMMSNLSIYQKNFLMHSEYIKFYKYLDEIPELLFVGINLPRYFSDNIFSIICLINKFLESNKSNLKKHRKFILLFIVRTFENFNTTEFFFLFNKPLYTGCHEKHPSLFCFLLAVHEKTRYNLRKNIALHKESPYNLSNTEKKHVKSVLLLILFQNLISMEHRNIDKQTIQTCKKLIIRVINSNKCSLCLPHKTIKFL</sequence>
<reference evidence="1 2" key="1">
    <citation type="journal article" date="2013" name="BMC Genomics">
        <title>Comparative genomics of parasitic silkworm microsporidia reveal an association between genome expansion and host adaptation.</title>
        <authorList>
            <person name="Pan G."/>
            <person name="Xu J."/>
            <person name="Li T."/>
            <person name="Xia Q."/>
            <person name="Liu S.L."/>
            <person name="Zhang G."/>
            <person name="Li S."/>
            <person name="Li C."/>
            <person name="Liu H."/>
            <person name="Yang L."/>
            <person name="Liu T."/>
            <person name="Zhang X."/>
            <person name="Wu Z."/>
            <person name="Fan W."/>
            <person name="Dang X."/>
            <person name="Xiang H."/>
            <person name="Tao M."/>
            <person name="Li Y."/>
            <person name="Hu J."/>
            <person name="Li Z."/>
            <person name="Lin L."/>
            <person name="Luo J."/>
            <person name="Geng L."/>
            <person name="Wang L."/>
            <person name="Long M."/>
            <person name="Wan Y."/>
            <person name="He N."/>
            <person name="Zhang Z."/>
            <person name="Lu C."/>
            <person name="Keeling P.J."/>
            <person name="Wang J."/>
            <person name="Xiang Z."/>
            <person name="Zhou Z."/>
        </authorList>
    </citation>
    <scope>NUCLEOTIDE SEQUENCE [LARGE SCALE GENOMIC DNA]</scope>
    <source>
        <strain evidence="2">CQ1 / CVCC 102059</strain>
    </source>
</reference>
<evidence type="ECO:0000313" key="2">
    <source>
        <dbReference type="Proteomes" id="UP000016927"/>
    </source>
</evidence>
<dbReference type="EMBL" id="KB910417">
    <property type="protein sequence ID" value="EOB11180.1"/>
    <property type="molecule type" value="Genomic_DNA"/>
</dbReference>
<dbReference type="HOGENOM" id="CLU_1180528_0_0_1"/>
<dbReference type="AlphaFoldDB" id="R0MAW1"/>
<dbReference type="VEuPathDB" id="MicrosporidiaDB:NBO_1510g0001"/>
<protein>
    <submittedName>
        <fullName evidence="1">Uncharacterized protein</fullName>
    </submittedName>
</protein>
<dbReference type="Proteomes" id="UP000016927">
    <property type="component" value="Unassembled WGS sequence"/>
</dbReference>
<keyword evidence="2" id="KW-1185">Reference proteome</keyword>
<gene>
    <name evidence="1" type="ORF">NBO_1510g0001</name>
</gene>